<proteinExistence type="predicted"/>
<organism evidence="1 2">
    <name type="scientific">Iphiclides podalirius</name>
    <name type="common">scarce swallowtail</name>
    <dbReference type="NCBI Taxonomy" id="110791"/>
    <lineage>
        <taxon>Eukaryota</taxon>
        <taxon>Metazoa</taxon>
        <taxon>Ecdysozoa</taxon>
        <taxon>Arthropoda</taxon>
        <taxon>Hexapoda</taxon>
        <taxon>Insecta</taxon>
        <taxon>Pterygota</taxon>
        <taxon>Neoptera</taxon>
        <taxon>Endopterygota</taxon>
        <taxon>Lepidoptera</taxon>
        <taxon>Glossata</taxon>
        <taxon>Ditrysia</taxon>
        <taxon>Papilionoidea</taxon>
        <taxon>Papilionidae</taxon>
        <taxon>Papilioninae</taxon>
        <taxon>Iphiclides</taxon>
    </lineage>
</organism>
<evidence type="ECO:0000313" key="1">
    <source>
        <dbReference type="EMBL" id="CAH2043121.1"/>
    </source>
</evidence>
<evidence type="ECO:0008006" key="3">
    <source>
        <dbReference type="Google" id="ProtNLM"/>
    </source>
</evidence>
<name>A0ABN8HZX2_9NEOP</name>
<dbReference type="Proteomes" id="UP000837857">
    <property type="component" value="Chromosome 15"/>
</dbReference>
<reference evidence="1" key="1">
    <citation type="submission" date="2022-03" db="EMBL/GenBank/DDBJ databases">
        <authorList>
            <person name="Martin H S."/>
        </authorList>
    </citation>
    <scope>NUCLEOTIDE SEQUENCE</scope>
</reference>
<feature type="non-terminal residue" evidence="1">
    <location>
        <position position="78"/>
    </location>
</feature>
<gene>
    <name evidence="1" type="ORF">IPOD504_LOCUS4157</name>
</gene>
<dbReference type="EMBL" id="OW152827">
    <property type="protein sequence ID" value="CAH2043121.1"/>
    <property type="molecule type" value="Genomic_DNA"/>
</dbReference>
<sequence length="78" mass="8948">MSLSRYVAIYILRDHLTGPKARLIEARRALRLQIALKYLPRPEPRVAQTCLYVRLFAESQRGRRLSPYPDVISLGGPV</sequence>
<protein>
    <recommendedName>
        <fullName evidence="3">Ribosomal protein S16</fullName>
    </recommendedName>
</protein>
<evidence type="ECO:0000313" key="2">
    <source>
        <dbReference type="Proteomes" id="UP000837857"/>
    </source>
</evidence>
<accession>A0ABN8HZX2</accession>
<keyword evidence="2" id="KW-1185">Reference proteome</keyword>